<evidence type="ECO:0000256" key="5">
    <source>
        <dbReference type="ARBA" id="ARBA00023180"/>
    </source>
</evidence>
<evidence type="ECO:0000313" key="8">
    <source>
        <dbReference type="Proteomes" id="UP001202328"/>
    </source>
</evidence>
<keyword evidence="4 6" id="KW-0472">Membrane</keyword>
<evidence type="ECO:0008006" key="9">
    <source>
        <dbReference type="Google" id="ProtNLM"/>
    </source>
</evidence>
<dbReference type="GO" id="GO:0016020">
    <property type="term" value="C:membrane"/>
    <property type="evidence" value="ECO:0007669"/>
    <property type="project" value="UniProtKB-SubCell"/>
</dbReference>
<keyword evidence="6" id="KW-0812">Transmembrane</keyword>
<dbReference type="GO" id="GO:0016757">
    <property type="term" value="F:glycosyltransferase activity"/>
    <property type="evidence" value="ECO:0007669"/>
    <property type="project" value="UniProtKB-KW"/>
</dbReference>
<evidence type="ECO:0000256" key="4">
    <source>
        <dbReference type="ARBA" id="ARBA00023136"/>
    </source>
</evidence>
<evidence type="ECO:0000256" key="2">
    <source>
        <dbReference type="ARBA" id="ARBA00022676"/>
    </source>
</evidence>
<reference evidence="7" key="1">
    <citation type="submission" date="2022-04" db="EMBL/GenBank/DDBJ databases">
        <title>A functionally conserved STORR gene fusion in Papaver species that diverged 16.8 million years ago.</title>
        <authorList>
            <person name="Catania T."/>
        </authorList>
    </citation>
    <scope>NUCLEOTIDE SEQUENCE</scope>
    <source>
        <strain evidence="7">S-188037</strain>
    </source>
</reference>
<dbReference type="Pfam" id="PF02485">
    <property type="entry name" value="Branch"/>
    <property type="match status" value="1"/>
</dbReference>
<organism evidence="7 8">
    <name type="scientific">Papaver atlanticum</name>
    <dbReference type="NCBI Taxonomy" id="357466"/>
    <lineage>
        <taxon>Eukaryota</taxon>
        <taxon>Viridiplantae</taxon>
        <taxon>Streptophyta</taxon>
        <taxon>Embryophyta</taxon>
        <taxon>Tracheophyta</taxon>
        <taxon>Spermatophyta</taxon>
        <taxon>Magnoliopsida</taxon>
        <taxon>Ranunculales</taxon>
        <taxon>Papaveraceae</taxon>
        <taxon>Papaveroideae</taxon>
        <taxon>Papaver</taxon>
    </lineage>
</organism>
<evidence type="ECO:0000256" key="6">
    <source>
        <dbReference type="SAM" id="Phobius"/>
    </source>
</evidence>
<dbReference type="AlphaFoldDB" id="A0AAD4SMT7"/>
<keyword evidence="5" id="KW-0325">Glycoprotein</keyword>
<evidence type="ECO:0000256" key="3">
    <source>
        <dbReference type="ARBA" id="ARBA00022679"/>
    </source>
</evidence>
<proteinExistence type="predicted"/>
<keyword evidence="3" id="KW-0808">Transferase</keyword>
<dbReference type="Proteomes" id="UP001202328">
    <property type="component" value="Unassembled WGS sequence"/>
</dbReference>
<protein>
    <recommendedName>
        <fullName evidence="9">Glycosyl transferase, family 14</fullName>
    </recommendedName>
</protein>
<accession>A0AAD4SMT7</accession>
<keyword evidence="2" id="KW-0328">Glycosyltransferase</keyword>
<comment type="subcellular location">
    <subcellularLocation>
        <location evidence="1">Membrane</location>
        <topology evidence="1">Single-pass type II membrane protein</topology>
    </subcellularLocation>
</comment>
<dbReference type="EMBL" id="JAJJMB010009474">
    <property type="protein sequence ID" value="KAI3913391.1"/>
    <property type="molecule type" value="Genomic_DNA"/>
</dbReference>
<dbReference type="InterPro" id="IPR044174">
    <property type="entry name" value="BC10-like"/>
</dbReference>
<keyword evidence="6" id="KW-1133">Transmembrane helix</keyword>
<evidence type="ECO:0000313" key="7">
    <source>
        <dbReference type="EMBL" id="KAI3913391.1"/>
    </source>
</evidence>
<dbReference type="PANTHER" id="PTHR31042:SF150">
    <property type="entry name" value="OS06G0661900 PROTEIN"/>
    <property type="match status" value="1"/>
</dbReference>
<gene>
    <name evidence="7" type="ORF">MKW98_003870</name>
</gene>
<name>A0AAD4SMT7_9MAGN</name>
<sequence>MKKSQEWQRLGISDLPHIMPTAQRHRPPIKGTVWIITLISLISIFLIGVYIYPPRGYLSCYVFSGIGCKSISEWLPPSTPPVREYTDAEIAARGVIRDILQTPPIQTKTPKIAFMFLTPGPLPFEKLWDKFFDGHEGRFSVYVHASRETPVHLSRYFVNRDIHSEKVVWGKISMVDAERRLLGLAFQDPDNQHFVLLSDTCVPIHNFDYVYNYLMDTNMSFIDCYDDQGPHGSAGRYSEHMLPEVEYKDFRKGSQWFTMKRQHAMIVLSDSLYYEKFKLYCRPGMEGNRNCYSDEHYFQTLFHMMDPGGIANWSVTYVDWSERKWHPKAYRAQDCTYNLMKNITSIDESIHFTSDERQILMDRACTWNGMKRPCYLFARKFFPETLDILMHYLTNYATGRNIDPTVDY</sequence>
<comment type="caution">
    <text evidence="7">The sequence shown here is derived from an EMBL/GenBank/DDBJ whole genome shotgun (WGS) entry which is preliminary data.</text>
</comment>
<keyword evidence="8" id="KW-1185">Reference proteome</keyword>
<dbReference type="PANTHER" id="PTHR31042">
    <property type="entry name" value="CORE-2/I-BRANCHING BETA-1,6-N-ACETYLGLUCOSAMINYLTRANSFERASE FAMILY PROTEIN-RELATED"/>
    <property type="match status" value="1"/>
</dbReference>
<dbReference type="InterPro" id="IPR003406">
    <property type="entry name" value="Glyco_trans_14"/>
</dbReference>
<evidence type="ECO:0000256" key="1">
    <source>
        <dbReference type="ARBA" id="ARBA00004606"/>
    </source>
</evidence>
<feature type="transmembrane region" description="Helical" evidence="6">
    <location>
        <begin position="33"/>
        <end position="52"/>
    </location>
</feature>